<dbReference type="PROSITE" id="PS51393">
    <property type="entry name" value="LIPOXYGENASE_3"/>
    <property type="match status" value="1"/>
</dbReference>
<dbReference type="Gene3D" id="1.20.245.10">
    <property type="entry name" value="Lipoxygenase-1, Domain 5"/>
    <property type="match status" value="1"/>
</dbReference>
<evidence type="ECO:0000256" key="1">
    <source>
        <dbReference type="ARBA" id="ARBA00022723"/>
    </source>
</evidence>
<proteinExistence type="predicted"/>
<evidence type="ECO:0000256" key="2">
    <source>
        <dbReference type="ARBA" id="ARBA00022964"/>
    </source>
</evidence>
<evidence type="ECO:0000313" key="7">
    <source>
        <dbReference type="Proteomes" id="UP000013827"/>
    </source>
</evidence>
<dbReference type="PANTHER" id="PTHR11771">
    <property type="entry name" value="LIPOXYGENASE"/>
    <property type="match status" value="1"/>
</dbReference>
<feature type="signal peptide" evidence="4">
    <location>
        <begin position="1"/>
        <end position="22"/>
    </location>
</feature>
<dbReference type="KEGG" id="ehx:EMIHUDRAFT_115477"/>
<protein>
    <recommendedName>
        <fullName evidence="5">Lipoxygenase domain-containing protein</fullName>
    </recommendedName>
</protein>
<dbReference type="SUPFAM" id="SSF48484">
    <property type="entry name" value="Lipoxigenase"/>
    <property type="match status" value="1"/>
</dbReference>
<dbReference type="GO" id="GO:0046872">
    <property type="term" value="F:metal ion binding"/>
    <property type="evidence" value="ECO:0007669"/>
    <property type="project" value="UniProtKB-KW"/>
</dbReference>
<dbReference type="GeneID" id="17271056"/>
<keyword evidence="2" id="KW-0223">Dioxygenase</keyword>
<dbReference type="eggNOG" id="KOG0157">
    <property type="taxonomic scope" value="Eukaryota"/>
</dbReference>
<dbReference type="PaxDb" id="2903-EOD25517"/>
<evidence type="ECO:0000256" key="3">
    <source>
        <dbReference type="ARBA" id="ARBA00023002"/>
    </source>
</evidence>
<keyword evidence="1" id="KW-0479">Metal-binding</keyword>
<evidence type="ECO:0000259" key="5">
    <source>
        <dbReference type="PROSITE" id="PS51393"/>
    </source>
</evidence>
<dbReference type="AlphaFoldDB" id="A0A0D3JPT2"/>
<dbReference type="GO" id="GO:0016702">
    <property type="term" value="F:oxidoreductase activity, acting on single donors with incorporation of molecular oxygen, incorporation of two atoms of oxygen"/>
    <property type="evidence" value="ECO:0007669"/>
    <property type="project" value="InterPro"/>
</dbReference>
<dbReference type="InterPro" id="IPR013819">
    <property type="entry name" value="LipOase_C"/>
</dbReference>
<keyword evidence="3" id="KW-0560">Oxidoreductase</keyword>
<dbReference type="InterPro" id="IPR000907">
    <property type="entry name" value="LipOase"/>
</dbReference>
<dbReference type="GO" id="GO:0034440">
    <property type="term" value="P:lipid oxidation"/>
    <property type="evidence" value="ECO:0007669"/>
    <property type="project" value="InterPro"/>
</dbReference>
<reference evidence="7" key="1">
    <citation type="journal article" date="2013" name="Nature">
        <title>Pan genome of the phytoplankton Emiliania underpins its global distribution.</title>
        <authorList>
            <person name="Read B.A."/>
            <person name="Kegel J."/>
            <person name="Klute M.J."/>
            <person name="Kuo A."/>
            <person name="Lefebvre S.C."/>
            <person name="Maumus F."/>
            <person name="Mayer C."/>
            <person name="Miller J."/>
            <person name="Monier A."/>
            <person name="Salamov A."/>
            <person name="Young J."/>
            <person name="Aguilar M."/>
            <person name="Claverie J.M."/>
            <person name="Frickenhaus S."/>
            <person name="Gonzalez K."/>
            <person name="Herman E.K."/>
            <person name="Lin Y.C."/>
            <person name="Napier J."/>
            <person name="Ogata H."/>
            <person name="Sarno A.F."/>
            <person name="Shmutz J."/>
            <person name="Schroeder D."/>
            <person name="de Vargas C."/>
            <person name="Verret F."/>
            <person name="von Dassow P."/>
            <person name="Valentin K."/>
            <person name="Van de Peer Y."/>
            <person name="Wheeler G."/>
            <person name="Dacks J.B."/>
            <person name="Delwiche C.F."/>
            <person name="Dyhrman S.T."/>
            <person name="Glockner G."/>
            <person name="John U."/>
            <person name="Richards T."/>
            <person name="Worden A.Z."/>
            <person name="Zhang X."/>
            <person name="Grigoriev I.V."/>
            <person name="Allen A.E."/>
            <person name="Bidle K."/>
            <person name="Borodovsky M."/>
            <person name="Bowler C."/>
            <person name="Brownlee C."/>
            <person name="Cock J.M."/>
            <person name="Elias M."/>
            <person name="Gladyshev V.N."/>
            <person name="Groth M."/>
            <person name="Guda C."/>
            <person name="Hadaegh A."/>
            <person name="Iglesias-Rodriguez M.D."/>
            <person name="Jenkins J."/>
            <person name="Jones B.M."/>
            <person name="Lawson T."/>
            <person name="Leese F."/>
            <person name="Lindquist E."/>
            <person name="Lobanov A."/>
            <person name="Lomsadze A."/>
            <person name="Malik S.B."/>
            <person name="Marsh M.E."/>
            <person name="Mackinder L."/>
            <person name="Mock T."/>
            <person name="Mueller-Roeber B."/>
            <person name="Pagarete A."/>
            <person name="Parker M."/>
            <person name="Probert I."/>
            <person name="Quesneville H."/>
            <person name="Raines C."/>
            <person name="Rensing S.A."/>
            <person name="Riano-Pachon D.M."/>
            <person name="Richier S."/>
            <person name="Rokitta S."/>
            <person name="Shiraiwa Y."/>
            <person name="Soanes D.M."/>
            <person name="van der Giezen M."/>
            <person name="Wahlund T.M."/>
            <person name="Williams B."/>
            <person name="Wilson W."/>
            <person name="Wolfe G."/>
            <person name="Wurch L.L."/>
        </authorList>
    </citation>
    <scope>NUCLEOTIDE SEQUENCE</scope>
</reference>
<sequence length="639" mass="71706">MVIVAPLLLLLPLITFLVITYCTMPKQWGDPYFGFVLWVQKLRLTTQYIQFGHAAYDLKSLKPKRPLSKSPLPLGWGLPVADYVEEEMGAAVILGNWLGPRISTYLIPVTRALDLIRLVAYHVPFGWPRRPQQTSFAPGEDPVRYVMEEVGSVYPRINQSWPDKTSDEALAHFCRCGVAAHRTELATAAEQDKYTDASGNRAKFAVRTNGLAMLEVKEGCDRYGGNVYFGADWRPICIVRLEPPAGEEWWEELEDVIYRPGEGYRWEYAKFCFRSSLFTLITFVDHLFQLHMQTSELVTLATREQLSTDHPIRRFLVPFTFGAITINDWARTALCAYGAATHRAFSFTDCAFARAWALAPKLAYMRSSSLWFGALKPVDELETPADHELWLDRFLSHHSSIYPPNGVDSPFFTACQRYHSILKRWVEAYCSHCYPEGVGDGDEVVTFLRQIIATTVGSTDIFESKGTASAEASSEMDARYALELNTAFALSRGSPDRMRSLLIAFLTRYIELVTLGHEQVGAVQVYAQDASFVAYSWKKGDVAGTKEAAMQMATLMCLTSSITPTLMPSEGAACSSFEQHDWSFLFPRRTVADAETLKNINRTFQDELAELANVLDAAAAAAPALCSPRPDRRGSFNRL</sequence>
<dbReference type="RefSeq" id="XP_005777946.1">
    <property type="nucleotide sequence ID" value="XM_005777889.1"/>
</dbReference>
<dbReference type="EnsemblProtists" id="EOD25517">
    <property type="protein sequence ID" value="EOD25517"/>
    <property type="gene ID" value="EMIHUDRAFT_115477"/>
</dbReference>
<feature type="chain" id="PRO_5044288222" description="Lipoxygenase domain-containing protein" evidence="4">
    <location>
        <begin position="23"/>
        <end position="639"/>
    </location>
</feature>
<evidence type="ECO:0000256" key="4">
    <source>
        <dbReference type="SAM" id="SignalP"/>
    </source>
</evidence>
<keyword evidence="4" id="KW-0732">Signal</keyword>
<reference evidence="6" key="2">
    <citation type="submission" date="2024-10" db="UniProtKB">
        <authorList>
            <consortium name="EnsemblProtists"/>
        </authorList>
    </citation>
    <scope>IDENTIFICATION</scope>
</reference>
<dbReference type="HOGENOM" id="CLU_361482_0_0_1"/>
<accession>A0A0D3JPT2</accession>
<name>A0A0D3JPT2_EMIH1</name>
<dbReference type="InterPro" id="IPR036226">
    <property type="entry name" value="LipOase_C_sf"/>
</dbReference>
<dbReference type="Pfam" id="PF00305">
    <property type="entry name" value="Lipoxygenase"/>
    <property type="match status" value="1"/>
</dbReference>
<evidence type="ECO:0000313" key="6">
    <source>
        <dbReference type="EnsemblProtists" id="EOD25517"/>
    </source>
</evidence>
<feature type="domain" description="Lipoxygenase" evidence="5">
    <location>
        <begin position="234"/>
        <end position="435"/>
    </location>
</feature>
<organism evidence="6 7">
    <name type="scientific">Emiliania huxleyi (strain CCMP1516)</name>
    <dbReference type="NCBI Taxonomy" id="280463"/>
    <lineage>
        <taxon>Eukaryota</taxon>
        <taxon>Haptista</taxon>
        <taxon>Haptophyta</taxon>
        <taxon>Prymnesiophyceae</taxon>
        <taxon>Isochrysidales</taxon>
        <taxon>Noelaerhabdaceae</taxon>
        <taxon>Emiliania</taxon>
    </lineage>
</organism>
<dbReference type="Proteomes" id="UP000013827">
    <property type="component" value="Unassembled WGS sequence"/>
</dbReference>
<keyword evidence="7" id="KW-1185">Reference proteome</keyword>